<dbReference type="InterPro" id="IPR013783">
    <property type="entry name" value="Ig-like_fold"/>
</dbReference>
<dbReference type="AlphaFoldDB" id="A0A9D3T0X4"/>
<dbReference type="EMBL" id="JAFDVH010000014">
    <property type="protein sequence ID" value="KAG7465199.1"/>
    <property type="molecule type" value="Genomic_DNA"/>
</dbReference>
<dbReference type="Gene3D" id="2.60.40.10">
    <property type="entry name" value="Immunoglobulins"/>
    <property type="match status" value="1"/>
</dbReference>
<comment type="caution">
    <text evidence="2">The sequence shown here is derived from an EMBL/GenBank/DDBJ whole genome shotgun (WGS) entry which is preliminary data.</text>
</comment>
<keyword evidence="1" id="KW-1133">Transmembrane helix</keyword>
<proteinExistence type="predicted"/>
<feature type="transmembrane region" description="Helical" evidence="1">
    <location>
        <begin position="200"/>
        <end position="222"/>
    </location>
</feature>
<evidence type="ECO:0008006" key="4">
    <source>
        <dbReference type="Google" id="ProtNLM"/>
    </source>
</evidence>
<keyword evidence="3" id="KW-1185">Reference proteome</keyword>
<dbReference type="SUPFAM" id="SSF48726">
    <property type="entry name" value="Immunoglobulin"/>
    <property type="match status" value="1"/>
</dbReference>
<gene>
    <name evidence="2" type="ORF">MATL_G00173760</name>
</gene>
<evidence type="ECO:0000256" key="1">
    <source>
        <dbReference type="SAM" id="Phobius"/>
    </source>
</evidence>
<keyword evidence="1" id="KW-0812">Transmembrane</keyword>
<sequence>MNDKVIYLFYLGAPFFSGESIALTLYGKTGETAYLHLQDVKDVSYSDIRWKHNQKLIPAYKRPLNSSTEVLSNGTLILRNIQKSSSGVYFAEAFDQNGKLIHSETYDLIVIDPPVVELIVCTNSITVFHCMGENGPDAVYEWTVSVHIQGRKSSFNQTGKHIFLNNTSGNISCTLKKGVFRAQSDPYPISCSAPLQEWCIGAGIALVLVLLCLIIAGCSIAGRAWCKRQRLNVPFQERPSSVELTQDGDIVYSEVKVAKRHR</sequence>
<name>A0A9D3T0X4_MEGAT</name>
<accession>A0A9D3T0X4</accession>
<dbReference type="Proteomes" id="UP001046870">
    <property type="component" value="Chromosome 14"/>
</dbReference>
<organism evidence="2 3">
    <name type="scientific">Megalops atlanticus</name>
    <name type="common">Tarpon</name>
    <name type="synonym">Clupea gigantea</name>
    <dbReference type="NCBI Taxonomy" id="7932"/>
    <lineage>
        <taxon>Eukaryota</taxon>
        <taxon>Metazoa</taxon>
        <taxon>Chordata</taxon>
        <taxon>Craniata</taxon>
        <taxon>Vertebrata</taxon>
        <taxon>Euteleostomi</taxon>
        <taxon>Actinopterygii</taxon>
        <taxon>Neopterygii</taxon>
        <taxon>Teleostei</taxon>
        <taxon>Elopiformes</taxon>
        <taxon>Megalopidae</taxon>
        <taxon>Megalops</taxon>
    </lineage>
</organism>
<dbReference type="InterPro" id="IPR036179">
    <property type="entry name" value="Ig-like_dom_sf"/>
</dbReference>
<evidence type="ECO:0000313" key="2">
    <source>
        <dbReference type="EMBL" id="KAG7465199.1"/>
    </source>
</evidence>
<reference evidence="2" key="1">
    <citation type="submission" date="2021-01" db="EMBL/GenBank/DDBJ databases">
        <authorList>
            <person name="Zahm M."/>
            <person name="Roques C."/>
            <person name="Cabau C."/>
            <person name="Klopp C."/>
            <person name="Donnadieu C."/>
            <person name="Jouanno E."/>
            <person name="Lampietro C."/>
            <person name="Louis A."/>
            <person name="Herpin A."/>
            <person name="Echchiki A."/>
            <person name="Berthelot C."/>
            <person name="Parey E."/>
            <person name="Roest-Crollius H."/>
            <person name="Braasch I."/>
            <person name="Postlethwait J."/>
            <person name="Bobe J."/>
            <person name="Montfort J."/>
            <person name="Bouchez O."/>
            <person name="Begum T."/>
            <person name="Mejri S."/>
            <person name="Adams A."/>
            <person name="Chen W.-J."/>
            <person name="Guiguen Y."/>
        </authorList>
    </citation>
    <scope>NUCLEOTIDE SEQUENCE</scope>
    <source>
        <strain evidence="2">YG-15Mar2019-1</strain>
        <tissue evidence="2">Brain</tissue>
    </source>
</reference>
<evidence type="ECO:0000313" key="3">
    <source>
        <dbReference type="Proteomes" id="UP001046870"/>
    </source>
</evidence>
<keyword evidence="1" id="KW-0472">Membrane</keyword>
<protein>
    <recommendedName>
        <fullName evidence="4">Ig-like domain-containing protein</fullName>
    </recommendedName>
</protein>
<dbReference type="OrthoDB" id="8963224at2759"/>